<accession>A0ABP1QY67</accession>
<dbReference type="PROSITE" id="PS50144">
    <property type="entry name" value="MATH"/>
    <property type="match status" value="1"/>
</dbReference>
<dbReference type="InterPro" id="IPR000210">
    <property type="entry name" value="BTB/POZ_dom"/>
</dbReference>
<dbReference type="SUPFAM" id="SSF54695">
    <property type="entry name" value="POZ domain"/>
    <property type="match status" value="1"/>
</dbReference>
<dbReference type="SMART" id="SM00225">
    <property type="entry name" value="BTB"/>
    <property type="match status" value="1"/>
</dbReference>
<keyword evidence="5" id="KW-1185">Reference proteome</keyword>
<dbReference type="Gene3D" id="3.30.710.10">
    <property type="entry name" value="Potassium Channel Kv1.1, Chain A"/>
    <property type="match status" value="1"/>
</dbReference>
<gene>
    <name evidence="4" type="ORF">ODALV1_LOCUS16524</name>
</gene>
<comment type="caution">
    <text evidence="4">The sequence shown here is derived from an EMBL/GenBank/DDBJ whole genome shotgun (WGS) entry which is preliminary data.</text>
</comment>
<protein>
    <recommendedName>
        <fullName evidence="6">BTB domain-containing protein</fullName>
    </recommendedName>
</protein>
<dbReference type="Pfam" id="PF00651">
    <property type="entry name" value="BTB"/>
    <property type="match status" value="1"/>
</dbReference>
<dbReference type="EMBL" id="CAXLJM020000050">
    <property type="protein sequence ID" value="CAL8114563.1"/>
    <property type="molecule type" value="Genomic_DNA"/>
</dbReference>
<dbReference type="InterPro" id="IPR008974">
    <property type="entry name" value="TRAF-like"/>
</dbReference>
<reference evidence="4 5" key="1">
    <citation type="submission" date="2024-08" db="EMBL/GenBank/DDBJ databases">
        <authorList>
            <person name="Cucini C."/>
            <person name="Frati F."/>
        </authorList>
    </citation>
    <scope>NUCLEOTIDE SEQUENCE [LARGE SCALE GENOMIC DNA]</scope>
</reference>
<evidence type="ECO:0008006" key="6">
    <source>
        <dbReference type="Google" id="ProtNLM"/>
    </source>
</evidence>
<evidence type="ECO:0000313" key="4">
    <source>
        <dbReference type="EMBL" id="CAL8114563.1"/>
    </source>
</evidence>
<evidence type="ECO:0000259" key="3">
    <source>
        <dbReference type="PROSITE" id="PS50144"/>
    </source>
</evidence>
<dbReference type="CDD" id="cd00121">
    <property type="entry name" value="MATH"/>
    <property type="match status" value="1"/>
</dbReference>
<evidence type="ECO:0000259" key="2">
    <source>
        <dbReference type="PROSITE" id="PS50097"/>
    </source>
</evidence>
<dbReference type="InterPro" id="IPR002083">
    <property type="entry name" value="MATH/TRAF_dom"/>
</dbReference>
<dbReference type="Pfam" id="PF22486">
    <property type="entry name" value="MATH_2"/>
    <property type="match status" value="1"/>
</dbReference>
<feature type="region of interest" description="Disordered" evidence="1">
    <location>
        <begin position="1"/>
        <end position="23"/>
    </location>
</feature>
<name>A0ABP1QY67_9HEXA</name>
<proteinExistence type="predicted"/>
<dbReference type="PROSITE" id="PS50097">
    <property type="entry name" value="BTB"/>
    <property type="match status" value="1"/>
</dbReference>
<dbReference type="PANTHER" id="PTHR24413">
    <property type="entry name" value="SPECKLE-TYPE POZ PROTEIN"/>
    <property type="match status" value="1"/>
</dbReference>
<dbReference type="Gene3D" id="6.10.250.3030">
    <property type="match status" value="1"/>
</dbReference>
<sequence length="345" mass="38723">MASAQREDFNNGTGGRGNPSKRRCGFNGSEFMDEFVTTELEQEEFSFSCTIKNYSAMAQFEEMKSRLFLGGAESKHEWQLKVNPKKNLQGTEYFGLHLTLTGFGDGVDFPSRKIQARFQFSLLDSEGIPQMQTECSSILEFEKEVACGYDNLLLSSELPNCSRRLTDDNTLRVHHKCNRAAATREYERKSKSYKGIRMLAFDMGNLFKGSVMTDLKVQTETGTFKAHKHVLAARSPVFAAMFALGPTQKPPNEIFIGGFDNDVVQDMLQYLYTGEAQLLEERAAELLQIAEKCGLIELKESCESVLVKSISVTNAAALLRLGHGHKANLLKSRAIAFINRLTMRY</sequence>
<dbReference type="InterPro" id="IPR011333">
    <property type="entry name" value="SKP1/BTB/POZ_sf"/>
</dbReference>
<dbReference type="Gene3D" id="2.60.210.10">
    <property type="entry name" value="Apoptosis, Tumor Necrosis Factor Receptor Associated Protein 2, Chain A"/>
    <property type="match status" value="1"/>
</dbReference>
<organism evidence="4 5">
    <name type="scientific">Orchesella dallaii</name>
    <dbReference type="NCBI Taxonomy" id="48710"/>
    <lineage>
        <taxon>Eukaryota</taxon>
        <taxon>Metazoa</taxon>
        <taxon>Ecdysozoa</taxon>
        <taxon>Arthropoda</taxon>
        <taxon>Hexapoda</taxon>
        <taxon>Collembola</taxon>
        <taxon>Entomobryomorpha</taxon>
        <taxon>Entomobryoidea</taxon>
        <taxon>Orchesellidae</taxon>
        <taxon>Orchesellinae</taxon>
        <taxon>Orchesella</taxon>
    </lineage>
</organism>
<evidence type="ECO:0000256" key="1">
    <source>
        <dbReference type="SAM" id="MobiDB-lite"/>
    </source>
</evidence>
<feature type="domain" description="BTB" evidence="2">
    <location>
        <begin position="213"/>
        <end position="280"/>
    </location>
</feature>
<evidence type="ECO:0000313" key="5">
    <source>
        <dbReference type="Proteomes" id="UP001642540"/>
    </source>
</evidence>
<feature type="domain" description="MATH" evidence="3">
    <location>
        <begin position="44"/>
        <end position="177"/>
    </location>
</feature>
<dbReference type="Proteomes" id="UP001642540">
    <property type="component" value="Unassembled WGS sequence"/>
</dbReference>
<dbReference type="SUPFAM" id="SSF49599">
    <property type="entry name" value="TRAF domain-like"/>
    <property type="match status" value="1"/>
</dbReference>